<dbReference type="InterPro" id="IPR012808">
    <property type="entry name" value="CHP02453"/>
</dbReference>
<dbReference type="Pfam" id="PF09365">
    <property type="entry name" value="DUF2461"/>
    <property type="match status" value="1"/>
</dbReference>
<evidence type="ECO:0000313" key="2">
    <source>
        <dbReference type="Proteomes" id="UP000616724"/>
    </source>
</evidence>
<sequence length="214" mass="23944">MGGMSFSGFPDEAFVFYEGLEADNSKTYWTRHRQVYEDMVKAPMAALGQELEGEFGAVHLFRPNRDVRFAKDKSPYKTHQGAYAATAEAVGYYVQLDAAGLHVGAGLYAAEGARLARYREAVDEEVSGAPLEKVVDALRAAGYAVEGDRLKTRPRGVPEDHPRLDLLRHRSLHAGRRFEPEPWVHTPEVVSRVRAVWRDLTPLVEWLTAHLPAD</sequence>
<reference evidence="1 2" key="1">
    <citation type="submission" date="2021-01" db="EMBL/GenBank/DDBJ databases">
        <title>Whole genome shotgun sequence of Planobispora longispora NBRC 13918.</title>
        <authorList>
            <person name="Komaki H."/>
            <person name="Tamura T."/>
        </authorList>
    </citation>
    <scope>NUCLEOTIDE SEQUENCE [LARGE SCALE GENOMIC DNA]</scope>
    <source>
        <strain evidence="1 2">NBRC 13918</strain>
    </source>
</reference>
<protein>
    <submittedName>
        <fullName evidence="1">TIGR02453 family protein</fullName>
    </submittedName>
</protein>
<gene>
    <name evidence="1" type="ORF">Plo01_50560</name>
</gene>
<organism evidence="1 2">
    <name type="scientific">Planobispora longispora</name>
    <dbReference type="NCBI Taxonomy" id="28887"/>
    <lineage>
        <taxon>Bacteria</taxon>
        <taxon>Bacillati</taxon>
        <taxon>Actinomycetota</taxon>
        <taxon>Actinomycetes</taxon>
        <taxon>Streptosporangiales</taxon>
        <taxon>Streptosporangiaceae</taxon>
        <taxon>Planobispora</taxon>
    </lineage>
</organism>
<proteinExistence type="predicted"/>
<comment type="caution">
    <text evidence="1">The sequence shown here is derived from an EMBL/GenBank/DDBJ whole genome shotgun (WGS) entry which is preliminary data.</text>
</comment>
<dbReference type="PANTHER" id="PTHR36452">
    <property type="entry name" value="CHROMOSOME 12, WHOLE GENOME SHOTGUN SEQUENCE"/>
    <property type="match status" value="1"/>
</dbReference>
<dbReference type="EMBL" id="BOOH01000042">
    <property type="protein sequence ID" value="GIH78627.1"/>
    <property type="molecule type" value="Genomic_DNA"/>
</dbReference>
<dbReference type="InterPro" id="IPR015996">
    <property type="entry name" value="UCP028451"/>
</dbReference>
<accession>A0A8J3RRN3</accession>
<dbReference type="PANTHER" id="PTHR36452:SF1">
    <property type="entry name" value="DUF2461 DOMAIN-CONTAINING PROTEIN"/>
    <property type="match status" value="1"/>
</dbReference>
<dbReference type="AlphaFoldDB" id="A0A8J3RRN3"/>
<keyword evidence="2" id="KW-1185">Reference proteome</keyword>
<dbReference type="NCBIfam" id="TIGR02453">
    <property type="entry name" value="TIGR02453 family protein"/>
    <property type="match status" value="1"/>
</dbReference>
<name>A0A8J3RRN3_9ACTN</name>
<dbReference type="Proteomes" id="UP000616724">
    <property type="component" value="Unassembled WGS sequence"/>
</dbReference>
<evidence type="ECO:0000313" key="1">
    <source>
        <dbReference type="EMBL" id="GIH78627.1"/>
    </source>
</evidence>
<dbReference type="PIRSF" id="PIRSF028451">
    <property type="entry name" value="UCP028451"/>
    <property type="match status" value="1"/>
</dbReference>